<keyword evidence="9" id="KW-0630">Potassium</keyword>
<name>A0A8H2LIV3_9FLAO</name>
<keyword evidence="6 9" id="KW-1133">Transmembrane helix</keyword>
<keyword evidence="11" id="KW-1185">Reference proteome</keyword>
<keyword evidence="10" id="KW-0378">Hydrolase</keyword>
<proteinExistence type="inferred from homology"/>
<dbReference type="NCBIfam" id="TIGR01104">
    <property type="entry name" value="V_PPase"/>
    <property type="match status" value="1"/>
</dbReference>
<dbReference type="PIRSF" id="PIRSF001265">
    <property type="entry name" value="H+-PPase"/>
    <property type="match status" value="1"/>
</dbReference>
<evidence type="ECO:0000256" key="8">
    <source>
        <dbReference type="ARBA" id="ARBA00023136"/>
    </source>
</evidence>
<keyword evidence="9" id="KW-0739">Sodium transport</keyword>
<dbReference type="PANTHER" id="PTHR31998">
    <property type="entry name" value="K(+)-INSENSITIVE PYROPHOSPHATE-ENERGIZED PROTON PUMP"/>
    <property type="match status" value="1"/>
</dbReference>
<dbReference type="GO" id="GO:0000287">
    <property type="term" value="F:magnesium ion binding"/>
    <property type="evidence" value="ECO:0007669"/>
    <property type="project" value="UniProtKB-UniRule"/>
</dbReference>
<feature type="site" description="Determinant of potassium dependence" evidence="9">
    <location>
        <position position="494"/>
    </location>
</feature>
<protein>
    <recommendedName>
        <fullName evidence="9">Putative K(+)-stimulated pyrophosphate-energized sodium pump</fullName>
        <ecNumber evidence="9">7.2.3.1</ecNumber>
    </recommendedName>
    <alternativeName>
        <fullName evidence="9">Membrane-bound sodium-translocating pyrophosphatase</fullName>
    </alternativeName>
    <alternativeName>
        <fullName evidence="9">Pyrophosphate-energized inorganic pyrophosphatase</fullName>
        <shortName evidence="9">Na(+)-PPase</shortName>
    </alternativeName>
</protein>
<feature type="transmembrane region" description="Helical" evidence="9">
    <location>
        <begin position="82"/>
        <end position="103"/>
    </location>
</feature>
<feature type="transmembrane region" description="Helical" evidence="9">
    <location>
        <begin position="319"/>
        <end position="340"/>
    </location>
</feature>
<dbReference type="GO" id="GO:0012505">
    <property type="term" value="C:endomembrane system"/>
    <property type="evidence" value="ECO:0007669"/>
    <property type="project" value="UniProtKB-SubCell"/>
</dbReference>
<feature type="transmembrane region" description="Helical" evidence="9">
    <location>
        <begin position="627"/>
        <end position="648"/>
    </location>
</feature>
<comment type="similarity">
    <text evidence="9">Belongs to the H(+)-translocating pyrophosphatase (TC 3.A.10) family. K(+)-stimulated subfamily.</text>
</comment>
<organism evidence="10 11">
    <name type="scientific">Bizionia saleffrena</name>
    <dbReference type="NCBI Taxonomy" id="291189"/>
    <lineage>
        <taxon>Bacteria</taxon>
        <taxon>Pseudomonadati</taxon>
        <taxon>Bacteroidota</taxon>
        <taxon>Flavobacteriia</taxon>
        <taxon>Flavobacteriales</taxon>
        <taxon>Flavobacteriaceae</taxon>
        <taxon>Bizionia</taxon>
    </lineage>
</organism>
<keyword evidence="3 9" id="KW-0812">Transmembrane</keyword>
<feature type="transmembrane region" description="Helical" evidence="9">
    <location>
        <begin position="134"/>
        <end position="159"/>
    </location>
</feature>
<evidence type="ECO:0000256" key="1">
    <source>
        <dbReference type="ARBA" id="ARBA00004127"/>
    </source>
</evidence>
<feature type="transmembrane region" description="Helical" evidence="9">
    <location>
        <begin position="275"/>
        <end position="299"/>
    </location>
</feature>
<comment type="cofactor">
    <cofactor evidence="9">
        <name>Mg(2+)</name>
        <dbReference type="ChEBI" id="CHEBI:18420"/>
    </cofactor>
</comment>
<dbReference type="GO" id="GO:0004427">
    <property type="term" value="F:inorganic diphosphate phosphatase activity"/>
    <property type="evidence" value="ECO:0007669"/>
    <property type="project" value="UniProtKB-UniRule"/>
</dbReference>
<dbReference type="GO" id="GO:0006814">
    <property type="term" value="P:sodium ion transport"/>
    <property type="evidence" value="ECO:0007669"/>
    <property type="project" value="UniProtKB-UniRule"/>
</dbReference>
<dbReference type="EC" id="7.2.3.1" evidence="9"/>
<evidence type="ECO:0000313" key="11">
    <source>
        <dbReference type="Proteomes" id="UP000323324"/>
    </source>
</evidence>
<feature type="transmembrane region" description="Helical" evidence="9">
    <location>
        <begin position="245"/>
        <end position="263"/>
    </location>
</feature>
<evidence type="ECO:0000256" key="6">
    <source>
        <dbReference type="ARBA" id="ARBA00022989"/>
    </source>
</evidence>
<comment type="subcellular location">
    <subcellularLocation>
        <location evidence="9">Cell membrane</location>
        <topology evidence="9">Multi-pass membrane protein</topology>
    </subcellularLocation>
    <subcellularLocation>
        <location evidence="1">Endomembrane system</location>
        <topology evidence="1">Multi-pass membrane protein</topology>
    </subcellularLocation>
</comment>
<feature type="transmembrane region" description="Helical" evidence="9">
    <location>
        <begin position="500"/>
        <end position="519"/>
    </location>
</feature>
<gene>
    <name evidence="9" type="primary">hppA</name>
    <name evidence="10" type="ORF">ES676_02035</name>
</gene>
<dbReference type="NCBIfam" id="NF001960">
    <property type="entry name" value="PRK00733.3-5"/>
    <property type="match status" value="1"/>
</dbReference>
<dbReference type="NCBIfam" id="NF001955">
    <property type="entry name" value="PRK00733.2-4"/>
    <property type="match status" value="1"/>
</dbReference>
<feature type="transmembrane region" description="Helical" evidence="9">
    <location>
        <begin position="531"/>
        <end position="551"/>
    </location>
</feature>
<evidence type="ECO:0000256" key="5">
    <source>
        <dbReference type="ARBA" id="ARBA00022967"/>
    </source>
</evidence>
<evidence type="ECO:0000256" key="7">
    <source>
        <dbReference type="ARBA" id="ARBA00023065"/>
    </source>
</evidence>
<dbReference type="GO" id="GO:0030955">
    <property type="term" value="F:potassium ion binding"/>
    <property type="evidence" value="ECO:0007669"/>
    <property type="project" value="UniProtKB-UniRule"/>
</dbReference>
<keyword evidence="8 9" id="KW-0472">Membrane</keyword>
<dbReference type="InterPro" id="IPR004131">
    <property type="entry name" value="PPase-energised_H-pump"/>
</dbReference>
<feature type="transmembrane region" description="Helical" evidence="9">
    <location>
        <begin position="361"/>
        <end position="385"/>
    </location>
</feature>
<dbReference type="Proteomes" id="UP000323324">
    <property type="component" value="Unassembled WGS sequence"/>
</dbReference>
<comment type="caution">
    <text evidence="10">The sequence shown here is derived from an EMBL/GenBank/DDBJ whole genome shotgun (WGS) entry which is preliminary data.</text>
</comment>
<feature type="transmembrane region" description="Helical" evidence="9">
    <location>
        <begin position="56"/>
        <end position="76"/>
    </location>
</feature>
<feature type="transmembrane region" description="Helical" evidence="9">
    <location>
        <begin position="599"/>
        <end position="620"/>
    </location>
</feature>
<comment type="catalytic activity">
    <reaction evidence="9">
        <text>Na(+)(in) + diphosphate + H2O = Na(+)(out) + 2 phosphate + H(+)</text>
        <dbReference type="Rhea" id="RHEA:57884"/>
        <dbReference type="ChEBI" id="CHEBI:15377"/>
        <dbReference type="ChEBI" id="CHEBI:15378"/>
        <dbReference type="ChEBI" id="CHEBI:29101"/>
        <dbReference type="ChEBI" id="CHEBI:33019"/>
        <dbReference type="ChEBI" id="CHEBI:43474"/>
        <dbReference type="EC" id="7.2.3.1"/>
    </reaction>
</comment>
<dbReference type="Pfam" id="PF03030">
    <property type="entry name" value="H_PPase"/>
    <property type="match status" value="1"/>
</dbReference>
<dbReference type="GO" id="GO:0009678">
    <property type="term" value="F:diphosphate hydrolysis-driven proton transmembrane transporter activity"/>
    <property type="evidence" value="ECO:0007669"/>
    <property type="project" value="UniProtKB-UniRule"/>
</dbReference>
<sequence length="832" mass="88555">MESMMIYMPIAMAFLGLIYMWIKRTWVLKQDAGDGKMKEISDHIYKGALAFLGAEYRLLTVFVIIVSVLLFIVSQVVDTTHWLIVVAFIFGAIFSAFAGNMGMKIATKTNVRTTQAAKTSLPNALKISFGGGTVMGLGVAGLAVLGLTTFFIFFFYFFMDGVWISTDKMTIVLETLAGFSLGAESIALFARVGGGIYTKAADVGADLVGKIEAGIPEDDPRNPATIADNVGDNVGDVAGMGADLFGSYVATVLAAMVLGNYVIKDMGGNIDDAFGGIGPILLPMAIAGVGIIISIIGTMLVKIKNNDAKETEVMGALNIGNWTSIILVAIACFGLCYWMLPEKMMMNYFGEGLKEISSMRVFYATLVGLFVGAVISSVTEYYTGLGKKPILKIVEQSSTGAGTNIIAGLATGMISTFPSVLLFAAAIWTSYAFAGFYGVALAASAMMATTAMQLAIDAFGPISDNAGGIAEMSEQEPIVRQRTDILDSVGNTTAATGKGFAIASAALTSLALFAAYVTFTGIDGINIFKAPVLAMLFVGGMVPVVFSALAMNAVGKAAMQMVQEVRRQFREIPGIMEGTGKPEYDKCVDISTKASLREMMLPGLLTIGFPLVIAFVPMAFGMHSLDIAEMLGGYMAGVTVSGVLWAIFQNNAGGAWDNAKKSFEAGVKINGVMTFKGSDAHKAAVTGDTVGDPFKDTSGPSMNILIKLTCLIGLVIAPILGDHSDSVSVEKQQEVNIWIDENGEKHVLDGTETVKFISKEEAAGNVSSNSTYTSVEMTKNETNNMVKAVVTIERNINGETQVETQEFTGTEDEVRNQLKKVEDFKIKIKDKR</sequence>
<keyword evidence="9" id="KW-1003">Cell membrane</keyword>
<keyword evidence="2 9" id="KW-0813">Transport</keyword>
<keyword evidence="5 9" id="KW-1278">Translocase</keyword>
<comment type="activity regulation">
    <text evidence="9">Requires K(+) for maximal activity.</text>
</comment>
<dbReference type="HAMAP" id="MF_01129">
    <property type="entry name" value="PPase_energized_pump"/>
    <property type="match status" value="1"/>
</dbReference>
<dbReference type="EMBL" id="VSKM01000002">
    <property type="protein sequence ID" value="TYB78020.1"/>
    <property type="molecule type" value="Genomic_DNA"/>
</dbReference>
<keyword evidence="9" id="KW-0915">Sodium</keyword>
<evidence type="ECO:0000256" key="2">
    <source>
        <dbReference type="ARBA" id="ARBA00022448"/>
    </source>
</evidence>
<evidence type="ECO:0000256" key="9">
    <source>
        <dbReference type="HAMAP-Rule" id="MF_01129"/>
    </source>
</evidence>
<keyword evidence="4 9" id="KW-0460">Magnesium</keyword>
<dbReference type="RefSeq" id="WP_148368376.1">
    <property type="nucleotide sequence ID" value="NZ_VSKM01000002.1"/>
</dbReference>
<dbReference type="AlphaFoldDB" id="A0A8H2LIV3"/>
<reference evidence="10 11" key="1">
    <citation type="submission" date="2019-08" db="EMBL/GenBank/DDBJ databases">
        <title>Genomes of Antarctic Bizionia species.</title>
        <authorList>
            <person name="Bowman J.P."/>
        </authorList>
    </citation>
    <scope>NUCLEOTIDE SEQUENCE [LARGE SCALE GENOMIC DNA]</scope>
    <source>
        <strain evidence="10 11">HFD</strain>
    </source>
</reference>
<evidence type="ECO:0000256" key="4">
    <source>
        <dbReference type="ARBA" id="ARBA00022842"/>
    </source>
</evidence>
<accession>A0A8H2LIV3</accession>
<comment type="function">
    <text evidence="9">Sodium pump that utilizes the energy of pyrophosphate hydrolysis as the driving force for Na(+) movement across the membrane.</text>
</comment>
<feature type="transmembrane region" description="Helical" evidence="9">
    <location>
        <begin position="6"/>
        <end position="22"/>
    </location>
</feature>
<keyword evidence="7 9" id="KW-0406">Ion transport</keyword>
<evidence type="ECO:0000256" key="3">
    <source>
        <dbReference type="ARBA" id="ARBA00022692"/>
    </source>
</evidence>
<comment type="subunit">
    <text evidence="9">Homodimer.</text>
</comment>
<dbReference type="GO" id="GO:0005886">
    <property type="term" value="C:plasma membrane"/>
    <property type="evidence" value="ECO:0007669"/>
    <property type="project" value="UniProtKB-SubCell"/>
</dbReference>
<comment type="caution">
    <text evidence="9">Lacks conserved residue(s) required for the propagation of feature annotation.</text>
</comment>
<evidence type="ECO:0000313" key="10">
    <source>
        <dbReference type="EMBL" id="TYB78020.1"/>
    </source>
</evidence>